<feature type="domain" description="Ubiquitin-like protease family profile" evidence="4">
    <location>
        <begin position="24"/>
        <end position="122"/>
    </location>
</feature>
<dbReference type="InterPro" id="IPR003653">
    <property type="entry name" value="Peptidase_C48_C"/>
</dbReference>
<dbReference type="GO" id="GO:0019783">
    <property type="term" value="F:ubiquitin-like protein peptidase activity"/>
    <property type="evidence" value="ECO:0007669"/>
    <property type="project" value="UniProtKB-ARBA"/>
</dbReference>
<dbReference type="Gene3D" id="3.40.395.10">
    <property type="entry name" value="Adenoviral Proteinase, Chain A"/>
    <property type="match status" value="1"/>
</dbReference>
<keyword evidence="6" id="KW-1185">Reference proteome</keyword>
<evidence type="ECO:0000256" key="2">
    <source>
        <dbReference type="ARBA" id="ARBA00022670"/>
    </source>
</evidence>
<dbReference type="EMBL" id="NKCL01001690">
    <property type="protein sequence ID" value="RSL38405.1"/>
    <property type="molecule type" value="Genomic_DNA"/>
</dbReference>
<evidence type="ECO:0000313" key="6">
    <source>
        <dbReference type="Proteomes" id="UP000287972"/>
    </source>
</evidence>
<sequence length="142" mass="16529">MILVKGTDFLFGADSLRRLSGKTWLNDEVILACLHLSDKLAFVRVGFSVSIHQQMQAYSLMQRPFERVVEQMAKWHRQVKAGTRLVCLFPLFQSQSHFSLLEINEREESIFHYDSMGETENSDIKVRRVSDLSRRSRILIVL</sequence>
<proteinExistence type="inferred from homology"/>
<dbReference type="GO" id="GO:0006508">
    <property type="term" value="P:proteolysis"/>
    <property type="evidence" value="ECO:0007669"/>
    <property type="project" value="UniProtKB-KW"/>
</dbReference>
<organism evidence="5 6">
    <name type="scientific">Fusarium floridanum</name>
    <dbReference type="NCBI Taxonomy" id="1325733"/>
    <lineage>
        <taxon>Eukaryota</taxon>
        <taxon>Fungi</taxon>
        <taxon>Dikarya</taxon>
        <taxon>Ascomycota</taxon>
        <taxon>Pezizomycotina</taxon>
        <taxon>Sordariomycetes</taxon>
        <taxon>Hypocreomycetidae</taxon>
        <taxon>Hypocreales</taxon>
        <taxon>Nectriaceae</taxon>
        <taxon>Fusarium</taxon>
        <taxon>Fusarium solani species complex</taxon>
    </lineage>
</organism>
<comment type="similarity">
    <text evidence="1">Belongs to the peptidase C48 family.</text>
</comment>
<keyword evidence="3" id="KW-0378">Hydrolase</keyword>
<dbReference type="SUPFAM" id="SSF54001">
    <property type="entry name" value="Cysteine proteinases"/>
    <property type="match status" value="1"/>
</dbReference>
<dbReference type="Pfam" id="PF02902">
    <property type="entry name" value="Peptidase_C48"/>
    <property type="match status" value="1"/>
</dbReference>
<dbReference type="InterPro" id="IPR038765">
    <property type="entry name" value="Papain-like_cys_pep_sf"/>
</dbReference>
<gene>
    <name evidence="5" type="ORF">CEP51_016922</name>
</gene>
<evidence type="ECO:0000313" key="5">
    <source>
        <dbReference type="EMBL" id="RSL38405.1"/>
    </source>
</evidence>
<protein>
    <recommendedName>
        <fullName evidence="4">Ubiquitin-like protease family profile domain-containing protein</fullName>
    </recommendedName>
</protein>
<accession>A0A428NCA7</accession>
<evidence type="ECO:0000256" key="1">
    <source>
        <dbReference type="ARBA" id="ARBA00005234"/>
    </source>
</evidence>
<keyword evidence="2" id="KW-0645">Protease</keyword>
<evidence type="ECO:0000259" key="4">
    <source>
        <dbReference type="Pfam" id="PF02902"/>
    </source>
</evidence>
<dbReference type="AlphaFoldDB" id="A0A428NCA7"/>
<comment type="caution">
    <text evidence="5">The sequence shown here is derived from an EMBL/GenBank/DDBJ whole genome shotgun (WGS) entry which is preliminary data.</text>
</comment>
<reference evidence="5 6" key="1">
    <citation type="submission" date="2017-06" db="EMBL/GenBank/DDBJ databases">
        <title>Comparative genomic analysis of Ambrosia Fusariam Clade fungi.</title>
        <authorList>
            <person name="Stajich J.E."/>
            <person name="Carrillo J."/>
            <person name="Kijimoto T."/>
            <person name="Eskalen A."/>
            <person name="O'Donnell K."/>
            <person name="Kasson M."/>
        </authorList>
    </citation>
    <scope>NUCLEOTIDE SEQUENCE [LARGE SCALE GENOMIC DNA]</scope>
    <source>
        <strain evidence="5 6">NRRL62606</strain>
    </source>
</reference>
<evidence type="ECO:0000256" key="3">
    <source>
        <dbReference type="ARBA" id="ARBA00022801"/>
    </source>
</evidence>
<dbReference type="Proteomes" id="UP000287972">
    <property type="component" value="Unassembled WGS sequence"/>
</dbReference>
<dbReference type="GO" id="GO:0008234">
    <property type="term" value="F:cysteine-type peptidase activity"/>
    <property type="evidence" value="ECO:0007669"/>
    <property type="project" value="InterPro"/>
</dbReference>
<name>A0A428NCA7_9HYPO</name>